<comment type="subcellular location">
    <subcellularLocation>
        <location evidence="1">Membrane</location>
        <topology evidence="1">Multi-pass membrane protein</topology>
    </subcellularLocation>
</comment>
<dbReference type="PANTHER" id="PTHR23507:SF1">
    <property type="entry name" value="FI18259P1-RELATED"/>
    <property type="match status" value="1"/>
</dbReference>
<keyword evidence="7" id="KW-1185">Reference proteome</keyword>
<dbReference type="EMBL" id="LNIX01000002">
    <property type="protein sequence ID" value="OXA59379.1"/>
    <property type="molecule type" value="Genomic_DNA"/>
</dbReference>
<evidence type="ECO:0000256" key="2">
    <source>
        <dbReference type="ARBA" id="ARBA00022692"/>
    </source>
</evidence>
<sequence>MSWLKKVTVEPAMFLQQAGDTLTYVIFQNLFIDKICKVQLKYDDAVCKFYESVNGELTPDQEWLKPIMNQIQEKSSNFLLYNSLVENSLPVLLVLFLGVWSDSTRRRKPCLMLSLLGKLFRSIGLLANAYFIHWDPVVLLFMVSLPHSIGGANGVFHMAAFSYIADSSVPRSRTWRLGVAEACWALGSPVGLFLGAYLFEMGGYLCVFSAAVCFHAISVIYTGFFLPEVPQPKVSVYSIGKYGYGSYGTITDAIPSRIRCFSENAKTDFESGSDEAESLVNPSYYQNGDQNTLVAPPPPYQQLPPPHYYHQQQPQCNNNISMSVDPSGVKDFLVGSLRAIVKKRPNHTRKCLLSLGLIMLLYGIMYHGEVNMKYLFTRNKFQWREQQFSLWTIFESSVVVAGLTLVLPIFSKLLKFSDPLSGAIAAIGRLASRLCIALAPSSSFLYYGSAIDITGVIGPLSGRSLASKCVLRDERGKVFAFLGCIEAIVPLIAVPLYSMIYTNTLSSAPSTIYFVSCILCLIIFLIFSVLFISAKLKIIELSGTDTSSLTERPDGEALFDHTYRRFSLS</sequence>
<keyword evidence="3 5" id="KW-1133">Transmembrane helix</keyword>
<evidence type="ECO:0000256" key="5">
    <source>
        <dbReference type="SAM" id="Phobius"/>
    </source>
</evidence>
<protein>
    <submittedName>
        <fullName evidence="6">Proton-coupled folate transporter</fullName>
    </submittedName>
</protein>
<gene>
    <name evidence="6" type="ORF">Fcan01_06161</name>
</gene>
<accession>A0A226EPD2</accession>
<dbReference type="InterPro" id="IPR036259">
    <property type="entry name" value="MFS_trans_sf"/>
</dbReference>
<feature type="transmembrane region" description="Helical" evidence="5">
    <location>
        <begin position="78"/>
        <end position="99"/>
    </location>
</feature>
<dbReference type="GO" id="GO:0016020">
    <property type="term" value="C:membrane"/>
    <property type="evidence" value="ECO:0007669"/>
    <property type="project" value="UniProtKB-SubCell"/>
</dbReference>
<dbReference type="GO" id="GO:0022857">
    <property type="term" value="F:transmembrane transporter activity"/>
    <property type="evidence" value="ECO:0007669"/>
    <property type="project" value="InterPro"/>
</dbReference>
<keyword evidence="4 5" id="KW-0472">Membrane</keyword>
<dbReference type="InterPro" id="IPR011701">
    <property type="entry name" value="MFS"/>
</dbReference>
<dbReference type="OMA" id="PCILALF"/>
<feature type="transmembrane region" description="Helical" evidence="5">
    <location>
        <begin position="351"/>
        <end position="368"/>
    </location>
</feature>
<dbReference type="SUPFAM" id="SSF103473">
    <property type="entry name" value="MFS general substrate transporter"/>
    <property type="match status" value="1"/>
</dbReference>
<feature type="transmembrane region" description="Helical" evidence="5">
    <location>
        <begin position="512"/>
        <end position="532"/>
    </location>
</feature>
<evidence type="ECO:0000313" key="6">
    <source>
        <dbReference type="EMBL" id="OXA59379.1"/>
    </source>
</evidence>
<feature type="transmembrane region" description="Helical" evidence="5">
    <location>
        <begin position="177"/>
        <end position="196"/>
    </location>
</feature>
<organism evidence="6 7">
    <name type="scientific">Folsomia candida</name>
    <name type="common">Springtail</name>
    <dbReference type="NCBI Taxonomy" id="158441"/>
    <lineage>
        <taxon>Eukaryota</taxon>
        <taxon>Metazoa</taxon>
        <taxon>Ecdysozoa</taxon>
        <taxon>Arthropoda</taxon>
        <taxon>Hexapoda</taxon>
        <taxon>Collembola</taxon>
        <taxon>Entomobryomorpha</taxon>
        <taxon>Isotomoidea</taxon>
        <taxon>Isotomidae</taxon>
        <taxon>Proisotominae</taxon>
        <taxon>Folsomia</taxon>
    </lineage>
</organism>
<dbReference type="Pfam" id="PF07690">
    <property type="entry name" value="MFS_1"/>
    <property type="match status" value="1"/>
</dbReference>
<evidence type="ECO:0000313" key="7">
    <source>
        <dbReference type="Proteomes" id="UP000198287"/>
    </source>
</evidence>
<evidence type="ECO:0000256" key="3">
    <source>
        <dbReference type="ARBA" id="ARBA00022989"/>
    </source>
</evidence>
<keyword evidence="2 5" id="KW-0812">Transmembrane</keyword>
<dbReference type="Gene3D" id="1.20.1250.20">
    <property type="entry name" value="MFS general substrate transporter like domains"/>
    <property type="match status" value="1"/>
</dbReference>
<dbReference type="AlphaFoldDB" id="A0A226EPD2"/>
<feature type="transmembrane region" description="Helical" evidence="5">
    <location>
        <begin position="388"/>
        <end position="410"/>
    </location>
</feature>
<name>A0A226EPD2_FOLCA</name>
<feature type="transmembrane region" description="Helical" evidence="5">
    <location>
        <begin position="138"/>
        <end position="165"/>
    </location>
</feature>
<comment type="caution">
    <text evidence="6">The sequence shown here is derived from an EMBL/GenBank/DDBJ whole genome shotgun (WGS) entry which is preliminary data.</text>
</comment>
<feature type="transmembrane region" description="Helical" evidence="5">
    <location>
        <begin position="478"/>
        <end position="500"/>
    </location>
</feature>
<evidence type="ECO:0000256" key="1">
    <source>
        <dbReference type="ARBA" id="ARBA00004141"/>
    </source>
</evidence>
<dbReference type="OrthoDB" id="3026777at2759"/>
<proteinExistence type="predicted"/>
<evidence type="ECO:0000256" key="4">
    <source>
        <dbReference type="ARBA" id="ARBA00023136"/>
    </source>
</evidence>
<dbReference type="Proteomes" id="UP000198287">
    <property type="component" value="Unassembled WGS sequence"/>
</dbReference>
<dbReference type="PANTHER" id="PTHR23507">
    <property type="entry name" value="ZGC:174356"/>
    <property type="match status" value="1"/>
</dbReference>
<feature type="transmembrane region" description="Helical" evidence="5">
    <location>
        <begin position="202"/>
        <end position="226"/>
    </location>
</feature>
<reference evidence="6 7" key="1">
    <citation type="submission" date="2015-12" db="EMBL/GenBank/DDBJ databases">
        <title>The genome of Folsomia candida.</title>
        <authorList>
            <person name="Faddeeva A."/>
            <person name="Derks M.F."/>
            <person name="Anvar Y."/>
            <person name="Smit S."/>
            <person name="Van Straalen N."/>
            <person name="Roelofs D."/>
        </authorList>
    </citation>
    <scope>NUCLEOTIDE SEQUENCE [LARGE SCALE GENOMIC DNA]</scope>
    <source>
        <strain evidence="6 7">VU population</strain>
        <tissue evidence="6">Whole body</tissue>
    </source>
</reference>